<gene>
    <name evidence="2" type="ORF">JXQ802_LOCUS42067</name>
    <name evidence="1" type="ORF">PYM288_LOCUS24394</name>
</gene>
<dbReference type="InterPro" id="IPR012340">
    <property type="entry name" value="NA-bd_OB-fold"/>
</dbReference>
<keyword evidence="3" id="KW-1185">Reference proteome</keyword>
<comment type="caution">
    <text evidence="2">The sequence shown here is derived from an EMBL/GenBank/DDBJ whole genome shotgun (WGS) entry which is preliminary data.</text>
</comment>
<organism evidence="2 3">
    <name type="scientific">Rotaria sordida</name>
    <dbReference type="NCBI Taxonomy" id="392033"/>
    <lineage>
        <taxon>Eukaryota</taxon>
        <taxon>Metazoa</taxon>
        <taxon>Spiralia</taxon>
        <taxon>Gnathifera</taxon>
        <taxon>Rotifera</taxon>
        <taxon>Eurotatoria</taxon>
        <taxon>Bdelloidea</taxon>
        <taxon>Philodinida</taxon>
        <taxon>Philodinidae</taxon>
        <taxon>Rotaria</taxon>
    </lineage>
</organism>
<evidence type="ECO:0008006" key="4">
    <source>
        <dbReference type="Google" id="ProtNLM"/>
    </source>
</evidence>
<evidence type="ECO:0000313" key="2">
    <source>
        <dbReference type="EMBL" id="CAF1528640.1"/>
    </source>
</evidence>
<dbReference type="Proteomes" id="UP000663854">
    <property type="component" value="Unassembled WGS sequence"/>
</dbReference>
<name>A0A815V8A0_9BILA</name>
<dbReference type="EMBL" id="CAJNOL010002780">
    <property type="protein sequence ID" value="CAF1528640.1"/>
    <property type="molecule type" value="Genomic_DNA"/>
</dbReference>
<dbReference type="Proteomes" id="UP000663870">
    <property type="component" value="Unassembled WGS sequence"/>
</dbReference>
<reference evidence="2" key="1">
    <citation type="submission" date="2021-02" db="EMBL/GenBank/DDBJ databases">
        <authorList>
            <person name="Nowell W R."/>
        </authorList>
    </citation>
    <scope>NUCLEOTIDE SEQUENCE</scope>
</reference>
<sequence length="241" mass="27507">MKRTITDKNNTLTSLALVSLDAYIVHINKITKNNTNDNHHYSFILCIEDQSTVRVVKYLSKVPSCLLYNRLRESLRSGRGATITSLREQNNQYTCTVSTKVIDKDLNFRPECIRVKNINILKNETNDKLCTVEAQICAISDEIAVVFEENEFKRVQKIKKNIIIGDGTGALEMSVWENHFNEIELGKSYHIRLLKIRIYNDQISLTTTTETSEITGIISDISIVKDNESSHESTLNIMFTS</sequence>
<dbReference type="EMBL" id="CAJNOH010001222">
    <property type="protein sequence ID" value="CAF1191931.1"/>
    <property type="molecule type" value="Genomic_DNA"/>
</dbReference>
<protein>
    <recommendedName>
        <fullName evidence="4">Replication protein A OB domain-containing protein</fullName>
    </recommendedName>
</protein>
<accession>A0A815V8A0</accession>
<proteinExistence type="predicted"/>
<evidence type="ECO:0000313" key="1">
    <source>
        <dbReference type="EMBL" id="CAF1191931.1"/>
    </source>
</evidence>
<dbReference type="AlphaFoldDB" id="A0A815V8A0"/>
<dbReference type="SUPFAM" id="SSF50249">
    <property type="entry name" value="Nucleic acid-binding proteins"/>
    <property type="match status" value="1"/>
</dbReference>
<evidence type="ECO:0000313" key="3">
    <source>
        <dbReference type="Proteomes" id="UP000663870"/>
    </source>
</evidence>
<dbReference type="Gene3D" id="2.40.50.140">
    <property type="entry name" value="Nucleic acid-binding proteins"/>
    <property type="match status" value="1"/>
</dbReference>